<accession>A0A0R2NI48</accession>
<dbReference type="InterPro" id="IPR029052">
    <property type="entry name" value="Metallo-depent_PP-like"/>
</dbReference>
<dbReference type="PATRIC" id="fig|480391.4.peg.178"/>
<dbReference type="EMBL" id="JQCQ01000010">
    <property type="protein sequence ID" value="KRO25444.1"/>
    <property type="molecule type" value="Genomic_DNA"/>
</dbReference>
<gene>
    <name evidence="2" type="ORF">IV88_GL000175</name>
</gene>
<dbReference type="SUPFAM" id="SSF56300">
    <property type="entry name" value="Metallo-dependent phosphatases"/>
    <property type="match status" value="1"/>
</dbReference>
<evidence type="ECO:0000259" key="1">
    <source>
        <dbReference type="Pfam" id="PF00149"/>
    </source>
</evidence>
<dbReference type="GO" id="GO:0016020">
    <property type="term" value="C:membrane"/>
    <property type="evidence" value="ECO:0007669"/>
    <property type="project" value="GOC"/>
</dbReference>
<dbReference type="Proteomes" id="UP000051249">
    <property type="component" value="Unassembled WGS sequence"/>
</dbReference>
<protein>
    <submittedName>
        <fullName evidence="2">Phosphatase</fullName>
    </submittedName>
</protein>
<dbReference type="Gene3D" id="3.60.21.10">
    <property type="match status" value="1"/>
</dbReference>
<keyword evidence="3" id="KW-1185">Reference proteome</keyword>
<sequence>MWGAILKKKIMIFGLLGLFIVMLPLYAFKIEPNMLTIKQVQINENKDANATKLKIVQISDLHISNSYPVAKLDKVIKDVNQQQPDIIVFNGDLYDNFASYPYQNEVSAKLAQMKAKVGKFAVWGNHDYGGGESRVYDSVMANGGFKILKNAGDMLNLNGRSVFIGGMDDSMLGHPSIPETLQYRVGQPNYSVMLTHEPDVADQLVNTGTQLVLAGHSHGGQIKLPFYQETNVLSRKYIKGLYTLNGGMKVYVNTGVGTTRVHARFGVRPEISVLNVSI</sequence>
<proteinExistence type="predicted"/>
<organism evidence="2 3">
    <name type="scientific">Pediococcus argentinicus</name>
    <dbReference type="NCBI Taxonomy" id="480391"/>
    <lineage>
        <taxon>Bacteria</taxon>
        <taxon>Bacillati</taxon>
        <taxon>Bacillota</taxon>
        <taxon>Bacilli</taxon>
        <taxon>Lactobacillales</taxon>
        <taxon>Lactobacillaceae</taxon>
        <taxon>Pediococcus</taxon>
    </lineage>
</organism>
<dbReference type="Pfam" id="PF00149">
    <property type="entry name" value="Metallophos"/>
    <property type="match status" value="1"/>
</dbReference>
<dbReference type="AlphaFoldDB" id="A0A0R2NI48"/>
<reference evidence="2 3" key="1">
    <citation type="journal article" date="2015" name="Genome Announc.">
        <title>Expanding the biotechnology potential of lactobacilli through comparative genomics of 213 strains and associated genera.</title>
        <authorList>
            <person name="Sun Z."/>
            <person name="Harris H.M."/>
            <person name="McCann A."/>
            <person name="Guo C."/>
            <person name="Argimon S."/>
            <person name="Zhang W."/>
            <person name="Yang X."/>
            <person name="Jeffery I.B."/>
            <person name="Cooney J.C."/>
            <person name="Kagawa T.F."/>
            <person name="Liu W."/>
            <person name="Song Y."/>
            <person name="Salvetti E."/>
            <person name="Wrobel A."/>
            <person name="Rasinkangas P."/>
            <person name="Parkhill J."/>
            <person name="Rea M.C."/>
            <person name="O'Sullivan O."/>
            <person name="Ritari J."/>
            <person name="Douillard F.P."/>
            <person name="Paul Ross R."/>
            <person name="Yang R."/>
            <person name="Briner A.E."/>
            <person name="Felis G.E."/>
            <person name="de Vos W.M."/>
            <person name="Barrangou R."/>
            <person name="Klaenhammer T.R."/>
            <person name="Caufield P.W."/>
            <person name="Cui Y."/>
            <person name="Zhang H."/>
            <person name="O'Toole P.W."/>
        </authorList>
    </citation>
    <scope>NUCLEOTIDE SEQUENCE [LARGE SCALE GENOMIC DNA]</scope>
    <source>
        <strain evidence="2 3">DSM 23026</strain>
    </source>
</reference>
<comment type="caution">
    <text evidence="2">The sequence shown here is derived from an EMBL/GenBank/DDBJ whole genome shotgun (WGS) entry which is preliminary data.</text>
</comment>
<evidence type="ECO:0000313" key="2">
    <source>
        <dbReference type="EMBL" id="KRO25444.1"/>
    </source>
</evidence>
<dbReference type="PANTHER" id="PTHR31302">
    <property type="entry name" value="TRANSMEMBRANE PROTEIN WITH METALLOPHOSPHOESTERASE DOMAIN-RELATED"/>
    <property type="match status" value="1"/>
</dbReference>
<dbReference type="GO" id="GO:0008758">
    <property type="term" value="F:UDP-2,3-diacylglucosamine hydrolase activity"/>
    <property type="evidence" value="ECO:0007669"/>
    <property type="project" value="TreeGrafter"/>
</dbReference>
<dbReference type="PANTHER" id="PTHR31302:SF25">
    <property type="entry name" value="PHOSPHOESTERASE"/>
    <property type="match status" value="1"/>
</dbReference>
<dbReference type="GO" id="GO:0009245">
    <property type="term" value="P:lipid A biosynthetic process"/>
    <property type="evidence" value="ECO:0007669"/>
    <property type="project" value="TreeGrafter"/>
</dbReference>
<evidence type="ECO:0000313" key="3">
    <source>
        <dbReference type="Proteomes" id="UP000051249"/>
    </source>
</evidence>
<dbReference type="InterPro" id="IPR004843">
    <property type="entry name" value="Calcineurin-like_PHP"/>
</dbReference>
<dbReference type="InterPro" id="IPR051158">
    <property type="entry name" value="Metallophosphoesterase_sf"/>
</dbReference>
<feature type="domain" description="Calcineurin-like phosphoesterase" evidence="1">
    <location>
        <begin position="53"/>
        <end position="219"/>
    </location>
</feature>
<name>A0A0R2NI48_9LACO</name>
<dbReference type="CDD" id="cd07385">
    <property type="entry name" value="MPP_YkuE_C"/>
    <property type="match status" value="1"/>
</dbReference>